<keyword evidence="1" id="KW-0472">Membrane</keyword>
<evidence type="ECO:0000313" key="2">
    <source>
        <dbReference type="EMBL" id="CAI0380261.1"/>
    </source>
</evidence>
<dbReference type="EMBL" id="CAMGYJ010000002">
    <property type="protein sequence ID" value="CAI0380261.1"/>
    <property type="molecule type" value="Genomic_DNA"/>
</dbReference>
<sequence length="99" mass="11289">MLMTQRQMLHSQNLRFPNPERLPKVGIDPLFSIVQYKYEIVLFFAALTKQAPAVDVRANKIKPKFVSLVDFVIPFPIISLFVSTFDNAATGITETMLFL</sequence>
<gene>
    <name evidence="2" type="ORF">LITE_LOCUS2584</name>
</gene>
<reference evidence="2" key="1">
    <citation type="submission" date="2022-08" db="EMBL/GenBank/DDBJ databases">
        <authorList>
            <person name="Gutierrez-Valencia J."/>
        </authorList>
    </citation>
    <scope>NUCLEOTIDE SEQUENCE</scope>
</reference>
<protein>
    <submittedName>
        <fullName evidence="2">Uncharacterized protein</fullName>
    </submittedName>
</protein>
<keyword evidence="1" id="KW-0812">Transmembrane</keyword>
<keyword evidence="1" id="KW-1133">Transmembrane helix</keyword>
<accession>A0AAV0H5D6</accession>
<evidence type="ECO:0000256" key="1">
    <source>
        <dbReference type="SAM" id="Phobius"/>
    </source>
</evidence>
<comment type="caution">
    <text evidence="2">The sequence shown here is derived from an EMBL/GenBank/DDBJ whole genome shotgun (WGS) entry which is preliminary data.</text>
</comment>
<proteinExistence type="predicted"/>
<keyword evidence="3" id="KW-1185">Reference proteome</keyword>
<evidence type="ECO:0000313" key="3">
    <source>
        <dbReference type="Proteomes" id="UP001154282"/>
    </source>
</evidence>
<organism evidence="2 3">
    <name type="scientific">Linum tenue</name>
    <dbReference type="NCBI Taxonomy" id="586396"/>
    <lineage>
        <taxon>Eukaryota</taxon>
        <taxon>Viridiplantae</taxon>
        <taxon>Streptophyta</taxon>
        <taxon>Embryophyta</taxon>
        <taxon>Tracheophyta</taxon>
        <taxon>Spermatophyta</taxon>
        <taxon>Magnoliopsida</taxon>
        <taxon>eudicotyledons</taxon>
        <taxon>Gunneridae</taxon>
        <taxon>Pentapetalae</taxon>
        <taxon>rosids</taxon>
        <taxon>fabids</taxon>
        <taxon>Malpighiales</taxon>
        <taxon>Linaceae</taxon>
        <taxon>Linum</taxon>
    </lineage>
</organism>
<dbReference type="AlphaFoldDB" id="A0AAV0H5D6"/>
<name>A0AAV0H5D6_9ROSI</name>
<feature type="transmembrane region" description="Helical" evidence="1">
    <location>
        <begin position="65"/>
        <end position="85"/>
    </location>
</feature>
<dbReference type="Proteomes" id="UP001154282">
    <property type="component" value="Unassembled WGS sequence"/>
</dbReference>